<organism evidence="1 2">
    <name type="scientific">Hartmannibacter diazotrophicus</name>
    <dbReference type="NCBI Taxonomy" id="1482074"/>
    <lineage>
        <taxon>Bacteria</taxon>
        <taxon>Pseudomonadati</taxon>
        <taxon>Pseudomonadota</taxon>
        <taxon>Alphaproteobacteria</taxon>
        <taxon>Hyphomicrobiales</taxon>
        <taxon>Pleomorphomonadaceae</taxon>
        <taxon>Hartmannibacter</taxon>
    </lineage>
</organism>
<sequence length="212" mass="23116">MGDCARHRANAIERLSYSRFPAQKSVMKSSEVDILIVPGYSNSGPAHWQTRWEQKLKTARRVEQADFENPDKDAWIARIVEEVARSTRPVVFVAHSLGVVTVAHAAEKLAEVAPGKVVGAFLVAPADTRLSTTPEAVRQTYDEIPTAPLPFPSMLIASRNDEWCSYEAADDLAAAWGSLLIDAGEAGHINAASGHGPWPEGLTRFAMLLSRL</sequence>
<dbReference type="AlphaFoldDB" id="A0A2C9D7H1"/>
<keyword evidence="2" id="KW-1185">Reference proteome</keyword>
<dbReference type="KEGG" id="hdi:HDIA_2578"/>
<dbReference type="InterPro" id="IPR010662">
    <property type="entry name" value="RBBP9/YdeN"/>
</dbReference>
<accession>A0A2C9D7H1</accession>
<protein>
    <submittedName>
        <fullName evidence="1">Putative esterase of the alpha/beta hydrolase fold protein</fullName>
    </submittedName>
</protein>
<gene>
    <name evidence="1" type="ORF">HDIA_2578</name>
</gene>
<dbReference type="SUPFAM" id="SSF53474">
    <property type="entry name" value="alpha/beta-Hydrolases"/>
    <property type="match status" value="1"/>
</dbReference>
<name>A0A2C9D7H1_9HYPH</name>
<dbReference type="GO" id="GO:0016787">
    <property type="term" value="F:hydrolase activity"/>
    <property type="evidence" value="ECO:0007669"/>
    <property type="project" value="UniProtKB-KW"/>
</dbReference>
<evidence type="ECO:0000313" key="2">
    <source>
        <dbReference type="Proteomes" id="UP000223606"/>
    </source>
</evidence>
<dbReference type="EMBL" id="LT960614">
    <property type="protein sequence ID" value="SON56119.1"/>
    <property type="molecule type" value="Genomic_DNA"/>
</dbReference>
<proteinExistence type="predicted"/>
<reference evidence="2" key="1">
    <citation type="submission" date="2017-09" db="EMBL/GenBank/DDBJ databases">
        <title>Genome sequence of Nannocystis excedens DSM 71.</title>
        <authorList>
            <person name="Blom J."/>
        </authorList>
    </citation>
    <scope>NUCLEOTIDE SEQUENCE [LARGE SCALE GENOMIC DNA]</scope>
    <source>
        <strain evidence="2">type strain: E19</strain>
    </source>
</reference>
<dbReference type="Proteomes" id="UP000223606">
    <property type="component" value="Chromosome 1"/>
</dbReference>
<evidence type="ECO:0000313" key="1">
    <source>
        <dbReference type="EMBL" id="SON56119.1"/>
    </source>
</evidence>
<dbReference type="Pfam" id="PF06821">
    <property type="entry name" value="Ser_hydrolase"/>
    <property type="match status" value="1"/>
</dbReference>
<dbReference type="InterPro" id="IPR029058">
    <property type="entry name" value="AB_hydrolase_fold"/>
</dbReference>
<keyword evidence="1" id="KW-0378">Hydrolase</keyword>
<dbReference type="Gene3D" id="3.40.50.1820">
    <property type="entry name" value="alpha/beta hydrolase"/>
    <property type="match status" value="1"/>
</dbReference>